<dbReference type="EMBL" id="BOMP01000060">
    <property type="protein sequence ID" value="GIE41091.1"/>
    <property type="molecule type" value="Genomic_DNA"/>
</dbReference>
<dbReference type="RefSeq" id="WP_188123509.1">
    <property type="nucleotide sequence ID" value="NZ_BOMP01000060.1"/>
</dbReference>
<gene>
    <name evidence="3" type="ORF">Alo02nite_39890</name>
    <name evidence="4" type="ORF">BJ964_005643</name>
</gene>
<dbReference type="InterPro" id="IPR018392">
    <property type="entry name" value="LysM"/>
</dbReference>
<feature type="region of interest" description="Disordered" evidence="1">
    <location>
        <begin position="90"/>
        <end position="123"/>
    </location>
</feature>
<evidence type="ECO:0000313" key="5">
    <source>
        <dbReference type="Proteomes" id="UP000590511"/>
    </source>
</evidence>
<comment type="caution">
    <text evidence="4">The sequence shown here is derived from an EMBL/GenBank/DDBJ whole genome shotgun (WGS) entry which is preliminary data.</text>
</comment>
<dbReference type="Proteomes" id="UP000631312">
    <property type="component" value="Unassembled WGS sequence"/>
</dbReference>
<dbReference type="NCBIfam" id="TIGR02243">
    <property type="entry name" value="putative baseplate assembly protein"/>
    <property type="match status" value="1"/>
</dbReference>
<reference evidence="3 6" key="2">
    <citation type="submission" date="2021-01" db="EMBL/GenBank/DDBJ databases">
        <title>Whole genome shotgun sequence of Actinoplanes lobatus NBRC 12513.</title>
        <authorList>
            <person name="Komaki H."/>
            <person name="Tamura T."/>
        </authorList>
    </citation>
    <scope>NUCLEOTIDE SEQUENCE [LARGE SCALE GENOMIC DNA]</scope>
    <source>
        <strain evidence="3 6">NBRC 12513</strain>
    </source>
</reference>
<name>A0A7W7HJ47_9ACTN</name>
<dbReference type="EMBL" id="JACHNC010000001">
    <property type="protein sequence ID" value="MBB4751482.1"/>
    <property type="molecule type" value="Genomic_DNA"/>
</dbReference>
<evidence type="ECO:0000313" key="4">
    <source>
        <dbReference type="EMBL" id="MBB4751482.1"/>
    </source>
</evidence>
<feature type="domain" description="LysM" evidence="2">
    <location>
        <begin position="978"/>
        <end position="1025"/>
    </location>
</feature>
<evidence type="ECO:0000259" key="2">
    <source>
        <dbReference type="PROSITE" id="PS51782"/>
    </source>
</evidence>
<proteinExistence type="predicted"/>
<dbReference type="InterPro" id="IPR011749">
    <property type="entry name" value="CHP02243"/>
</dbReference>
<evidence type="ECO:0000313" key="3">
    <source>
        <dbReference type="EMBL" id="GIE41091.1"/>
    </source>
</evidence>
<dbReference type="Proteomes" id="UP000590511">
    <property type="component" value="Unassembled WGS sequence"/>
</dbReference>
<protein>
    <submittedName>
        <fullName evidence="4">Putative phage baseplate assembly protein</fullName>
    </submittedName>
</protein>
<dbReference type="PROSITE" id="PS51782">
    <property type="entry name" value="LYSM"/>
    <property type="match status" value="1"/>
</dbReference>
<organism evidence="4 5">
    <name type="scientific">Actinoplanes lobatus</name>
    <dbReference type="NCBI Taxonomy" id="113568"/>
    <lineage>
        <taxon>Bacteria</taxon>
        <taxon>Bacillati</taxon>
        <taxon>Actinomycetota</taxon>
        <taxon>Actinomycetes</taxon>
        <taxon>Micromonosporales</taxon>
        <taxon>Micromonosporaceae</taxon>
        <taxon>Actinoplanes</taxon>
    </lineage>
</organism>
<keyword evidence="6" id="KW-1185">Reference proteome</keyword>
<reference evidence="4 5" key="1">
    <citation type="submission" date="2020-08" db="EMBL/GenBank/DDBJ databases">
        <title>Sequencing the genomes of 1000 actinobacteria strains.</title>
        <authorList>
            <person name="Klenk H.-P."/>
        </authorList>
    </citation>
    <scope>NUCLEOTIDE SEQUENCE [LARGE SCALE GENOMIC DNA]</scope>
    <source>
        <strain evidence="4 5">DSM 43150</strain>
    </source>
</reference>
<sequence length="1048" mass="111821">MDHGTFLSDMLDHPALRRLTVRTTDDPAIALLDAAAVVADLLTFHGERIGDEGYLRTARDRRSLGLLGRLVDYRPRPGLAADTHLAYRLDPRSQPGGADADVLIPRGSRSRSVPAASGEPPQTFETDADLVARAAWNDLAVRRQRPDPLTTDDLTRRAEILVAGTDTLLVVGDRLLFVFGDDRRLIPVARLRIDRERDVTAIGLPGSPPPSLPELIAQLRRRLAEPRPNGTLVTETDRSVLAPLDADLDQINTTEGYAERLADPIQRLTEAAAVAGTRQDIADWCERLAAALVDQAARARDLGGVHIEEPTGAGLAAVAALTGLFALRVTATPFGATAPLQPVRDQQGRVINVTDWPLPGATLTTTRIVFDTAGRVPVRAEFVHAQPDGTVQHGENLPVAETTVDLGPGRVTVTGTAERVTVNLRPGLPEHELTVTTPTAERRVTVTVAGQSFDLNPGDTRPVTVDGQVIAIRYPGALEIAVATVPDESLRTVLSLDAVHNTVTPGSPIVVERPGRPPLITRVAEARTATYAQFGITGRGTRLVLDDAWLGEGDVLLSQIRDTTIYAGGEPLRPAGQPLAEDVHGDRIELDDRHDALRPGRILAVTGEHTEIVTIAAVGHGPANTTIVLAGPLAHRYRRDTVRILGNVVPASHGETRDDPIGSGDATAVHQTFTLWQEPLTWLPSGDPVGARPALEVRVDGLLWQLADSLDGRGPAERVYVLGNTPDGRTTVTFGDGVHGARLPTGQENIRVRYRFGAGPEGNLPAGRITQPVTRPLGVIGVTNPVPATGGADPDGPGLARRRIPLAVATLDRLLSTRDYADFTRSRAGIGRATAREVFDGRRRVVHVTVAAVDDVPLDPGSDLLPALRAALAAHGDPRLPVRVEVRELVALRLVAGVKVAAGHAFEIVAPRLGRALLDRLGYRGRDLARDAYLSEVMAVADRTPGVDYVDVAVFAPTDGPGQPLPVVPARPARYVEQIHRVTGPDPRTLTAVAAAAGIPLTELARLNPDITDVRPLPPGRTVTVFRGLRPAQFAVLAADGLTLTEIA</sequence>
<accession>A0A7W7HJ47</accession>
<evidence type="ECO:0000256" key="1">
    <source>
        <dbReference type="SAM" id="MobiDB-lite"/>
    </source>
</evidence>
<evidence type="ECO:0000313" key="6">
    <source>
        <dbReference type="Proteomes" id="UP000631312"/>
    </source>
</evidence>
<dbReference type="AlphaFoldDB" id="A0A7W7HJ47"/>